<dbReference type="PANTHER" id="PTHR33877">
    <property type="entry name" value="SLL1193 PROTEIN"/>
    <property type="match status" value="1"/>
</dbReference>
<dbReference type="CDD" id="cd00085">
    <property type="entry name" value="HNHc"/>
    <property type="match status" value="1"/>
</dbReference>
<dbReference type="Pfam" id="PF14279">
    <property type="entry name" value="HNH_5"/>
    <property type="match status" value="1"/>
</dbReference>
<feature type="domain" description="HNH nuclease" evidence="1">
    <location>
        <begin position="159"/>
        <end position="208"/>
    </location>
</feature>
<dbReference type="EMBL" id="BOSE01000010">
    <property type="protein sequence ID" value="GIP18778.1"/>
    <property type="molecule type" value="Genomic_DNA"/>
</dbReference>
<dbReference type="Proteomes" id="UP000683139">
    <property type="component" value="Unassembled WGS sequence"/>
</dbReference>
<sequence>MNGTKAGTIVEAKMKYCISCGQEKPINDFLRRTGRRERPDSRRGTCKQCRQAGTAAGQYSEQTTVSVAHLPAPGRARWSRKKRQPILYVRPTHAINGSSLRADDLRPTWRGVVRMRGRSDTGRRWIQEVDLAQARQLVKEGAAIIINPYTIRMIYSGKEFRKFILARDHHTCHYCGEYGDTIDHLLPRAKGGYTTPVNCVCACLSCNQQKGNLTPEQFMQFLLEQHKEPHLK</sequence>
<protein>
    <recommendedName>
        <fullName evidence="1">HNH nuclease domain-containing protein</fullName>
    </recommendedName>
</protein>
<dbReference type="InterPro" id="IPR003615">
    <property type="entry name" value="HNH_nuc"/>
</dbReference>
<evidence type="ECO:0000313" key="2">
    <source>
        <dbReference type="EMBL" id="GIP18778.1"/>
    </source>
</evidence>
<dbReference type="SMART" id="SM00507">
    <property type="entry name" value="HNHc"/>
    <property type="match status" value="1"/>
</dbReference>
<dbReference type="InterPro" id="IPR029471">
    <property type="entry name" value="HNH_5"/>
</dbReference>
<evidence type="ECO:0000313" key="3">
    <source>
        <dbReference type="Proteomes" id="UP000683139"/>
    </source>
</evidence>
<dbReference type="AlphaFoldDB" id="A0A919YRJ2"/>
<organism evidence="2 3">
    <name type="scientific">Paenibacillus montaniterrae</name>
    <dbReference type="NCBI Taxonomy" id="429341"/>
    <lineage>
        <taxon>Bacteria</taxon>
        <taxon>Bacillati</taxon>
        <taxon>Bacillota</taxon>
        <taxon>Bacilli</taxon>
        <taxon>Bacillales</taxon>
        <taxon>Paenibacillaceae</taxon>
        <taxon>Paenibacillus</taxon>
    </lineage>
</organism>
<name>A0A919YRJ2_9BACL</name>
<reference evidence="2" key="1">
    <citation type="submission" date="2021-03" db="EMBL/GenBank/DDBJ databases">
        <title>Antimicrobial resistance genes in bacteria isolated from Japanese honey, and their potential for conferring macrolide and lincosamide resistance in the American foulbrood pathogen Paenibacillus larvae.</title>
        <authorList>
            <person name="Okamoto M."/>
            <person name="Kumagai M."/>
            <person name="Kanamori H."/>
            <person name="Takamatsu D."/>
        </authorList>
    </citation>
    <scope>NUCLEOTIDE SEQUENCE</scope>
    <source>
        <strain evidence="2">J40TS1</strain>
    </source>
</reference>
<evidence type="ECO:0000259" key="1">
    <source>
        <dbReference type="SMART" id="SM00507"/>
    </source>
</evidence>
<proteinExistence type="predicted"/>
<keyword evidence="3" id="KW-1185">Reference proteome</keyword>
<comment type="caution">
    <text evidence="2">The sequence shown here is derived from an EMBL/GenBank/DDBJ whole genome shotgun (WGS) entry which is preliminary data.</text>
</comment>
<gene>
    <name evidence="2" type="ORF">J40TS1_44200</name>
</gene>
<accession>A0A919YRJ2</accession>
<dbReference type="PANTHER" id="PTHR33877:SF2">
    <property type="entry name" value="OS07G0170200 PROTEIN"/>
    <property type="match status" value="1"/>
</dbReference>
<dbReference type="Gene3D" id="1.10.30.50">
    <property type="match status" value="1"/>
</dbReference>
<dbReference type="InterPro" id="IPR052892">
    <property type="entry name" value="NA-targeting_endonuclease"/>
</dbReference>